<dbReference type="GeneID" id="10644646"/>
<protein>
    <submittedName>
        <fullName evidence="3">Phosphoesterase PA-phosphatase related protein</fullName>
    </submittedName>
</protein>
<keyword evidence="1" id="KW-0812">Transmembrane</keyword>
<proteinExistence type="predicted"/>
<evidence type="ECO:0000259" key="2">
    <source>
        <dbReference type="SMART" id="SM00014"/>
    </source>
</evidence>
<dbReference type="RefSeq" id="WP_013799893.1">
    <property type="nucleotide sequence ID" value="NC_015562.1"/>
</dbReference>
<evidence type="ECO:0000313" key="4">
    <source>
        <dbReference type="Proteomes" id="UP000009227"/>
    </source>
</evidence>
<feature type="domain" description="Phosphatidic acid phosphatase type 2/haloperoxidase" evidence="2">
    <location>
        <begin position="64"/>
        <end position="207"/>
    </location>
</feature>
<name>F6BC98_METIK</name>
<feature type="transmembrane region" description="Helical" evidence="1">
    <location>
        <begin position="67"/>
        <end position="85"/>
    </location>
</feature>
<dbReference type="HOGENOM" id="CLU_1318521_0_0_2"/>
<feature type="transmembrane region" description="Helical" evidence="1">
    <location>
        <begin position="97"/>
        <end position="120"/>
    </location>
</feature>
<feature type="transmembrane region" description="Helical" evidence="1">
    <location>
        <begin position="7"/>
        <end position="26"/>
    </location>
</feature>
<organism evidence="4">
    <name type="scientific">Methanotorris igneus (strain DSM 5666 / JCM 11834 / Kol 5)</name>
    <dbReference type="NCBI Taxonomy" id="880724"/>
    <lineage>
        <taxon>Archaea</taxon>
        <taxon>Methanobacteriati</taxon>
        <taxon>Methanobacteriota</taxon>
        <taxon>Methanomada group</taxon>
        <taxon>Methanococci</taxon>
        <taxon>Methanococcales</taxon>
        <taxon>Methanocaldococcaceae</taxon>
        <taxon>Methanotorris</taxon>
    </lineage>
</organism>
<sequence>MERNRIIIRLLLYPFAYLMWGGLMWYSQIVNPIDLTHYLSYIPFCNAEFYATLQGLPPQIIEFFRVIYLYSFTFCIVGGIGYYLLIKKNFLKSDIMLVDLALGWLFAGLIYTFFVVQAPFDVGVAKDLVDFKLMWICTKPTYEIPSLHTAYSILIALHFKEEEGDIKYIFYALAILIPISTLIMGQHWIVDVITGILYGFFLYKFPKTIHIKIHKGIDFICGYIKPCTNCAHGVDNGKINK</sequence>
<dbReference type="SMART" id="SM00014">
    <property type="entry name" value="acidPPc"/>
    <property type="match status" value="1"/>
</dbReference>
<dbReference type="EMBL" id="CP002737">
    <property type="protein sequence ID" value="AEF97304.1"/>
    <property type="molecule type" value="Genomic_DNA"/>
</dbReference>
<dbReference type="InterPro" id="IPR000326">
    <property type="entry name" value="PAP2/HPO"/>
</dbReference>
<dbReference type="KEGG" id="mig:Metig_1772"/>
<reference evidence="3 4" key="1">
    <citation type="submission" date="2011-05" db="EMBL/GenBank/DDBJ databases">
        <title>Complete sequence of Methanotorris igneus Kol 5.</title>
        <authorList>
            <consortium name="US DOE Joint Genome Institute"/>
            <person name="Lucas S."/>
            <person name="Han J."/>
            <person name="Lapidus A."/>
            <person name="Cheng J.-F."/>
            <person name="Goodwin L."/>
            <person name="Pitluck S."/>
            <person name="Peters L."/>
            <person name="Mikhailova N."/>
            <person name="Chertkov O."/>
            <person name="Han C."/>
            <person name="Tapia R."/>
            <person name="Land M."/>
            <person name="Hauser L."/>
            <person name="Kyrpides N."/>
            <person name="Ivanova N."/>
            <person name="Pagani I."/>
            <person name="Sieprawska-Lupa M."/>
            <person name="Whitman W."/>
            <person name="Woyke T."/>
        </authorList>
    </citation>
    <scope>NUCLEOTIDE SEQUENCE [LARGE SCALE GENOMIC DNA]</scope>
    <source>
        <strain evidence="4">DSM 5666 / JCM 11834 / Kol 5</strain>
    </source>
</reference>
<dbReference type="Pfam" id="PF01569">
    <property type="entry name" value="PAP2"/>
    <property type="match status" value="1"/>
</dbReference>
<accession>F6BC98</accession>
<dbReference type="SUPFAM" id="SSF48317">
    <property type="entry name" value="Acid phosphatase/Vanadium-dependent haloperoxidase"/>
    <property type="match status" value="1"/>
</dbReference>
<keyword evidence="4" id="KW-1185">Reference proteome</keyword>
<dbReference type="STRING" id="880724.Metig_1772"/>
<gene>
    <name evidence="3" type="ordered locus">Metig_1772</name>
</gene>
<dbReference type="Proteomes" id="UP000009227">
    <property type="component" value="Chromosome"/>
</dbReference>
<evidence type="ECO:0000313" key="3">
    <source>
        <dbReference type="EMBL" id="AEF97304.1"/>
    </source>
</evidence>
<dbReference type="OrthoDB" id="329477at2157"/>
<dbReference type="GO" id="GO:0016020">
    <property type="term" value="C:membrane"/>
    <property type="evidence" value="ECO:0007669"/>
    <property type="project" value="UniProtKB-SubCell"/>
</dbReference>
<evidence type="ECO:0000256" key="1">
    <source>
        <dbReference type="SAM" id="Phobius"/>
    </source>
</evidence>
<keyword evidence="1" id="KW-0472">Membrane</keyword>
<feature type="transmembrane region" description="Helical" evidence="1">
    <location>
        <begin position="168"/>
        <end position="201"/>
    </location>
</feature>
<keyword evidence="1" id="KW-1133">Transmembrane helix</keyword>
<dbReference type="InterPro" id="IPR036938">
    <property type="entry name" value="PAP2/HPO_sf"/>
</dbReference>
<dbReference type="Gene3D" id="1.20.144.10">
    <property type="entry name" value="Phosphatidic acid phosphatase type 2/haloperoxidase"/>
    <property type="match status" value="1"/>
</dbReference>
<dbReference type="AlphaFoldDB" id="F6BC98"/>